<keyword evidence="3" id="KW-1185">Reference proteome</keyword>
<gene>
    <name evidence="2" type="ORF">HEK616_09970</name>
</gene>
<dbReference type="Gene3D" id="3.40.50.150">
    <property type="entry name" value="Vaccinia Virus protein VP39"/>
    <property type="match status" value="1"/>
</dbReference>
<dbReference type="SUPFAM" id="SSF53335">
    <property type="entry name" value="S-adenosyl-L-methionine-dependent methyltransferases"/>
    <property type="match status" value="1"/>
</dbReference>
<dbReference type="EMBL" id="AP026073">
    <property type="protein sequence ID" value="BDM67510.1"/>
    <property type="molecule type" value="Genomic_DNA"/>
</dbReference>
<accession>A0ABN6QNH7</accession>
<dbReference type="CDD" id="cd02440">
    <property type="entry name" value="AdoMet_MTases"/>
    <property type="match status" value="1"/>
</dbReference>
<dbReference type="PANTHER" id="PTHR43861:SF1">
    <property type="entry name" value="TRANS-ACONITATE 2-METHYLTRANSFERASE"/>
    <property type="match status" value="1"/>
</dbReference>
<protein>
    <recommendedName>
        <fullName evidence="1">Methyltransferase type 11 domain-containing protein</fullName>
    </recommendedName>
</protein>
<dbReference type="PANTHER" id="PTHR43861">
    <property type="entry name" value="TRANS-ACONITATE 2-METHYLTRANSFERASE-RELATED"/>
    <property type="match status" value="1"/>
</dbReference>
<sequence>MSTIQVPTDEARRAPSATTWDAWQEDGRGYQIVTDTELMKFATHFPIRCGHVAVDVGCGNGTFSRQLHRFGYDVTGLDFSDLALTAARRTPLPGVQYVHHDLNQGDPPGLPPHGIDLVVCRLVLPFLHDPLAWVRRVRDLWLRPGGRMYLVIPIVGEDADQPGGMTEAQISDVAHGWAQTVRYDLNRSSAALALRSAAT</sequence>
<dbReference type="InterPro" id="IPR013216">
    <property type="entry name" value="Methyltransf_11"/>
</dbReference>
<dbReference type="Proteomes" id="UP001059597">
    <property type="component" value="Chromosome"/>
</dbReference>
<proteinExistence type="predicted"/>
<feature type="domain" description="Methyltransferase type 11" evidence="1">
    <location>
        <begin position="54"/>
        <end position="149"/>
    </location>
</feature>
<evidence type="ECO:0000313" key="3">
    <source>
        <dbReference type="Proteomes" id="UP001059597"/>
    </source>
</evidence>
<organism evidence="2 3">
    <name type="scientific">Streptomyces nigrescens</name>
    <dbReference type="NCBI Taxonomy" id="1920"/>
    <lineage>
        <taxon>Bacteria</taxon>
        <taxon>Bacillati</taxon>
        <taxon>Actinomycetota</taxon>
        <taxon>Actinomycetes</taxon>
        <taxon>Kitasatosporales</taxon>
        <taxon>Streptomycetaceae</taxon>
        <taxon>Streptomyces</taxon>
    </lineage>
</organism>
<dbReference type="InterPro" id="IPR029063">
    <property type="entry name" value="SAM-dependent_MTases_sf"/>
</dbReference>
<dbReference type="RefSeq" id="WP_261951652.1">
    <property type="nucleotide sequence ID" value="NZ_AP026073.1"/>
</dbReference>
<reference evidence="2" key="1">
    <citation type="submission" date="2022-06" db="EMBL/GenBank/DDBJ databases">
        <title>Complete genome sequence of Streptomyces nigrescens HEK616.</title>
        <authorList>
            <person name="Asamizu S."/>
            <person name="Onaka H."/>
        </authorList>
    </citation>
    <scope>NUCLEOTIDE SEQUENCE</scope>
    <source>
        <strain evidence="2">HEK616</strain>
    </source>
</reference>
<evidence type="ECO:0000313" key="2">
    <source>
        <dbReference type="EMBL" id="BDM67510.1"/>
    </source>
</evidence>
<name>A0ABN6QNH7_STRNI</name>
<dbReference type="Pfam" id="PF08241">
    <property type="entry name" value="Methyltransf_11"/>
    <property type="match status" value="1"/>
</dbReference>
<evidence type="ECO:0000259" key="1">
    <source>
        <dbReference type="Pfam" id="PF08241"/>
    </source>
</evidence>